<dbReference type="RefSeq" id="XP_018005653.1">
    <property type="nucleotide sequence ID" value="XM_018146796.1"/>
</dbReference>
<comment type="subcellular location">
    <subcellularLocation>
        <location evidence="1">Membrane</location>
        <topology evidence="1">Multi-pass membrane protein</topology>
    </subcellularLocation>
</comment>
<sequence>MDPSEAHLKSGATTVAPSENHSQTNLDKQDQPPSDHHSLSATSDSENEKKAQPAVAVDPARASSDHADPEKNEDTTPDGEEDDIEYPTGLKFAVITLALCLAVFLVALDNTIIATAIPKITDRFNALGDIGWYGSAYLLTTCALQLFFGRLYTFYSIKTVYIVSIVIFEIGSALCGAAPNSPALIVGRAIAGVGSAGIFSGSLVIIAYTVPLEKRPIYTGIVGAMYGIASVAGPLLGGVFTDHVSWRWCFYINLPLGAVTLAVIWFFFHSPQRKNEASVPFWPTRARQLDLPGTTVFIIDIVVCLLALQWGGSKYPWSNWRIILCLVLFGLLTLVWLYIQYYMKDNATVPWRIVSQRSVASATWFAFCLGGSFFILVYWLPIWFQAIKGVSAFKSGIMCLPMILALVIANVISGVGTTVVGYYAPFIYVSTILMSIGAGIITTWETNTGHAEWIGYQTVLPLRDIPTGTALVMFSQTFGGALFVSVAQNVFNNQLIKEIVVEAKGVNPDIILHVGATSLANAIPQDQLAGVQVAYNTALTQTWYAAVALAAISVFAWGIEWKSVKGMKPGAGGMA</sequence>
<feature type="transmembrane region" description="Helical" evidence="8">
    <location>
        <begin position="392"/>
        <end position="412"/>
    </location>
</feature>
<feature type="compositionally biased region" description="Polar residues" evidence="7">
    <location>
        <begin position="11"/>
        <end position="26"/>
    </location>
</feature>
<feature type="transmembrane region" description="Helical" evidence="8">
    <location>
        <begin position="248"/>
        <end position="268"/>
    </location>
</feature>
<dbReference type="FunFam" id="1.20.1720.10:FF:000012">
    <property type="entry name" value="MFS toxin efflux pump (AflT)"/>
    <property type="match status" value="1"/>
</dbReference>
<feature type="transmembrane region" description="Helical" evidence="8">
    <location>
        <begin position="160"/>
        <end position="179"/>
    </location>
</feature>
<keyword evidence="4 8" id="KW-0812">Transmembrane</keyword>
<evidence type="ECO:0000256" key="3">
    <source>
        <dbReference type="ARBA" id="ARBA00022448"/>
    </source>
</evidence>
<feature type="compositionally biased region" description="Basic and acidic residues" evidence="7">
    <location>
        <begin position="27"/>
        <end position="38"/>
    </location>
</feature>
<accession>A0A0N1HHT9</accession>
<evidence type="ECO:0000256" key="8">
    <source>
        <dbReference type="SAM" id="Phobius"/>
    </source>
</evidence>
<proteinExistence type="inferred from homology"/>
<dbReference type="EMBL" id="LFJN01000001">
    <property type="protein sequence ID" value="KPI45690.1"/>
    <property type="molecule type" value="Genomic_DNA"/>
</dbReference>
<gene>
    <name evidence="10" type="ORF">AB675_649</name>
</gene>
<feature type="transmembrane region" description="Helical" evidence="8">
    <location>
        <begin position="185"/>
        <end position="210"/>
    </location>
</feature>
<dbReference type="PANTHER" id="PTHR23501">
    <property type="entry name" value="MAJOR FACILITATOR SUPERFAMILY"/>
    <property type="match status" value="1"/>
</dbReference>
<evidence type="ECO:0000313" key="10">
    <source>
        <dbReference type="EMBL" id="KPI45690.1"/>
    </source>
</evidence>
<dbReference type="OrthoDB" id="10021397at2759"/>
<reference evidence="10 11" key="1">
    <citation type="submission" date="2015-06" db="EMBL/GenBank/DDBJ databases">
        <title>Draft genome of the ant-associated black yeast Phialophora attae CBS 131958.</title>
        <authorList>
            <person name="Moreno L.F."/>
            <person name="Stielow B.J."/>
            <person name="de Hoog S."/>
            <person name="Vicente V.A."/>
            <person name="Weiss V.A."/>
            <person name="de Vries M."/>
            <person name="Cruz L.M."/>
            <person name="Souza E.M."/>
        </authorList>
    </citation>
    <scope>NUCLEOTIDE SEQUENCE [LARGE SCALE GENOMIC DNA]</scope>
    <source>
        <strain evidence="10 11">CBS 131958</strain>
    </source>
</reference>
<keyword evidence="6 8" id="KW-0472">Membrane</keyword>
<feature type="compositionally biased region" description="Basic and acidic residues" evidence="7">
    <location>
        <begin position="63"/>
        <end position="74"/>
    </location>
</feature>
<dbReference type="GeneID" id="28738665"/>
<dbReference type="AlphaFoldDB" id="A0A0N1HHT9"/>
<dbReference type="InterPro" id="IPR036259">
    <property type="entry name" value="MFS_trans_sf"/>
</dbReference>
<evidence type="ECO:0000256" key="5">
    <source>
        <dbReference type="ARBA" id="ARBA00022989"/>
    </source>
</evidence>
<dbReference type="PROSITE" id="PS50850">
    <property type="entry name" value="MFS"/>
    <property type="match status" value="1"/>
</dbReference>
<dbReference type="GO" id="GO:0005886">
    <property type="term" value="C:plasma membrane"/>
    <property type="evidence" value="ECO:0007669"/>
    <property type="project" value="TreeGrafter"/>
</dbReference>
<evidence type="ECO:0000256" key="1">
    <source>
        <dbReference type="ARBA" id="ARBA00004141"/>
    </source>
</evidence>
<dbReference type="InterPro" id="IPR011701">
    <property type="entry name" value="MFS"/>
</dbReference>
<feature type="transmembrane region" description="Helical" evidence="8">
    <location>
        <begin position="359"/>
        <end position="380"/>
    </location>
</feature>
<feature type="transmembrane region" description="Helical" evidence="8">
    <location>
        <begin position="289"/>
        <end position="308"/>
    </location>
</feature>
<dbReference type="InterPro" id="IPR020846">
    <property type="entry name" value="MFS_dom"/>
</dbReference>
<feature type="domain" description="Major facilitator superfamily (MFS) profile" evidence="9">
    <location>
        <begin position="95"/>
        <end position="575"/>
    </location>
</feature>
<dbReference type="VEuPathDB" id="FungiDB:AB675_649"/>
<evidence type="ECO:0000313" key="11">
    <source>
        <dbReference type="Proteomes" id="UP000038010"/>
    </source>
</evidence>
<comment type="caution">
    <text evidence="10">The sequence shown here is derived from an EMBL/GenBank/DDBJ whole genome shotgun (WGS) entry which is preliminary data.</text>
</comment>
<feature type="transmembrane region" description="Helical" evidence="8">
    <location>
        <begin position="92"/>
        <end position="118"/>
    </location>
</feature>
<dbReference type="Pfam" id="PF07690">
    <property type="entry name" value="MFS_1"/>
    <property type="match status" value="1"/>
</dbReference>
<evidence type="ECO:0000256" key="2">
    <source>
        <dbReference type="ARBA" id="ARBA00007520"/>
    </source>
</evidence>
<dbReference type="SUPFAM" id="SSF103473">
    <property type="entry name" value="MFS general substrate transporter"/>
    <property type="match status" value="1"/>
</dbReference>
<dbReference type="PRINTS" id="PR01036">
    <property type="entry name" value="TCRTETB"/>
</dbReference>
<dbReference type="FunFam" id="1.20.1250.20:FF:000489">
    <property type="entry name" value="MFS general substrate transporter"/>
    <property type="match status" value="1"/>
</dbReference>
<keyword evidence="11" id="KW-1185">Reference proteome</keyword>
<dbReference type="CDD" id="cd17502">
    <property type="entry name" value="MFS_Azr1_MDR_like"/>
    <property type="match status" value="1"/>
</dbReference>
<evidence type="ECO:0000259" key="9">
    <source>
        <dbReference type="PROSITE" id="PS50850"/>
    </source>
</evidence>
<evidence type="ECO:0000256" key="7">
    <source>
        <dbReference type="SAM" id="MobiDB-lite"/>
    </source>
</evidence>
<feature type="transmembrane region" description="Helical" evidence="8">
    <location>
        <begin position="320"/>
        <end position="339"/>
    </location>
</feature>
<feature type="transmembrane region" description="Helical" evidence="8">
    <location>
        <begin position="130"/>
        <end position="148"/>
    </location>
</feature>
<dbReference type="PANTHER" id="PTHR23501:SF201">
    <property type="entry name" value="MFS AFLATOXIN EFFLUX PUMP"/>
    <property type="match status" value="1"/>
</dbReference>
<feature type="transmembrane region" description="Helical" evidence="8">
    <location>
        <begin position="542"/>
        <end position="559"/>
    </location>
</feature>
<protein>
    <submittedName>
        <fullName evidence="10">Putative HC-toxin efflux carrier TOXA</fullName>
    </submittedName>
</protein>
<dbReference type="GO" id="GO:0022857">
    <property type="term" value="F:transmembrane transporter activity"/>
    <property type="evidence" value="ECO:0007669"/>
    <property type="project" value="InterPro"/>
</dbReference>
<feature type="region of interest" description="Disordered" evidence="7">
    <location>
        <begin position="1"/>
        <end position="83"/>
    </location>
</feature>
<feature type="transmembrane region" description="Helical" evidence="8">
    <location>
        <begin position="217"/>
        <end position="236"/>
    </location>
</feature>
<dbReference type="Gene3D" id="1.20.1250.20">
    <property type="entry name" value="MFS general substrate transporter like domains"/>
    <property type="match status" value="1"/>
</dbReference>
<feature type="transmembrane region" description="Helical" evidence="8">
    <location>
        <begin position="419"/>
        <end position="441"/>
    </location>
</feature>
<keyword evidence="5 8" id="KW-1133">Transmembrane helix</keyword>
<organism evidence="10 11">
    <name type="scientific">Cyphellophora attinorum</name>
    <dbReference type="NCBI Taxonomy" id="1664694"/>
    <lineage>
        <taxon>Eukaryota</taxon>
        <taxon>Fungi</taxon>
        <taxon>Dikarya</taxon>
        <taxon>Ascomycota</taxon>
        <taxon>Pezizomycotina</taxon>
        <taxon>Eurotiomycetes</taxon>
        <taxon>Chaetothyriomycetidae</taxon>
        <taxon>Chaetothyriales</taxon>
        <taxon>Cyphellophoraceae</taxon>
        <taxon>Cyphellophora</taxon>
    </lineage>
</organism>
<evidence type="ECO:0000256" key="4">
    <source>
        <dbReference type="ARBA" id="ARBA00022692"/>
    </source>
</evidence>
<comment type="similarity">
    <text evidence="2">Belongs to the major facilitator superfamily. TCR/Tet family.</text>
</comment>
<keyword evidence="3" id="KW-0813">Transport</keyword>
<dbReference type="Proteomes" id="UP000038010">
    <property type="component" value="Unassembled WGS sequence"/>
</dbReference>
<evidence type="ECO:0000256" key="6">
    <source>
        <dbReference type="ARBA" id="ARBA00023136"/>
    </source>
</evidence>
<name>A0A0N1HHT9_9EURO</name>